<evidence type="ECO:0000313" key="6">
    <source>
        <dbReference type="EMBL" id="UTI66269.1"/>
    </source>
</evidence>
<evidence type="ECO:0000259" key="5">
    <source>
        <dbReference type="PROSITE" id="PS50893"/>
    </source>
</evidence>
<dbReference type="InterPro" id="IPR017911">
    <property type="entry name" value="MacB-like_ATP-bd"/>
</dbReference>
<evidence type="ECO:0000313" key="7">
    <source>
        <dbReference type="Proteomes" id="UP001056035"/>
    </source>
</evidence>
<dbReference type="CDD" id="cd03255">
    <property type="entry name" value="ABC_MJ0796_LolCDE_FtsE"/>
    <property type="match status" value="1"/>
</dbReference>
<keyword evidence="4 6" id="KW-0067">ATP-binding</keyword>
<dbReference type="Proteomes" id="UP001056035">
    <property type="component" value="Chromosome"/>
</dbReference>
<gene>
    <name evidence="6" type="ORF">NBH00_08695</name>
</gene>
<dbReference type="PROSITE" id="PS50893">
    <property type="entry name" value="ABC_TRANSPORTER_2"/>
    <property type="match status" value="1"/>
</dbReference>
<evidence type="ECO:0000256" key="3">
    <source>
        <dbReference type="ARBA" id="ARBA00022741"/>
    </source>
</evidence>
<sequence length="227" mass="24120">MSALIEAENLYRFYHAGDDETLALRGVSLTLQPGDLVAVTGPSGSGKSTLLACLAGLDEPDGGTVTLNGERLSRRPEADRADIRSRKLGMLYQHTNLVGHLSVDANVVLAQQIGQRRTNAAWRHELLGRCGIAARAGARPSQLSGGELARAGLAVALANDPLVLLADEPTGELDDSTAARILALLRERADTGQAILLVTHNPDVASTADREIRLRDGRIEPRPEVTA</sequence>
<dbReference type="InterPro" id="IPR003439">
    <property type="entry name" value="ABC_transporter-like_ATP-bd"/>
</dbReference>
<organism evidence="6 7">
    <name type="scientific">Paraconexibacter antarcticus</name>
    <dbReference type="NCBI Taxonomy" id="2949664"/>
    <lineage>
        <taxon>Bacteria</taxon>
        <taxon>Bacillati</taxon>
        <taxon>Actinomycetota</taxon>
        <taxon>Thermoleophilia</taxon>
        <taxon>Solirubrobacterales</taxon>
        <taxon>Paraconexibacteraceae</taxon>
        <taxon>Paraconexibacter</taxon>
    </lineage>
</organism>
<dbReference type="PANTHER" id="PTHR24220:SF689">
    <property type="entry name" value="LIPOPROTEIN-RELEASING SYSTEM ATP-BINDING PROTEIN LOLD"/>
    <property type="match status" value="1"/>
</dbReference>
<evidence type="ECO:0000256" key="4">
    <source>
        <dbReference type="ARBA" id="ARBA00022840"/>
    </source>
</evidence>
<accession>A0ABY5DZ88</accession>
<dbReference type="Gene3D" id="3.40.50.300">
    <property type="entry name" value="P-loop containing nucleotide triphosphate hydrolases"/>
    <property type="match status" value="1"/>
</dbReference>
<proteinExistence type="inferred from homology"/>
<comment type="similarity">
    <text evidence="1">Belongs to the ABC transporter superfamily.</text>
</comment>
<dbReference type="PANTHER" id="PTHR24220">
    <property type="entry name" value="IMPORT ATP-BINDING PROTEIN"/>
    <property type="match status" value="1"/>
</dbReference>
<dbReference type="EMBL" id="CP098502">
    <property type="protein sequence ID" value="UTI66269.1"/>
    <property type="molecule type" value="Genomic_DNA"/>
</dbReference>
<reference evidence="6 7" key="1">
    <citation type="submission" date="2022-06" db="EMBL/GenBank/DDBJ databases">
        <title>Paraconexibacter antarcticus.</title>
        <authorList>
            <person name="Kim C.S."/>
        </authorList>
    </citation>
    <scope>NUCLEOTIDE SEQUENCE [LARGE SCALE GENOMIC DNA]</scope>
    <source>
        <strain evidence="6 7">02-257</strain>
    </source>
</reference>
<feature type="domain" description="ABC transporter" evidence="5">
    <location>
        <begin position="5"/>
        <end position="227"/>
    </location>
</feature>
<keyword evidence="3" id="KW-0547">Nucleotide-binding</keyword>
<dbReference type="InterPro" id="IPR027417">
    <property type="entry name" value="P-loop_NTPase"/>
</dbReference>
<protein>
    <submittedName>
        <fullName evidence="6">ABC transporter ATP-binding protein</fullName>
    </submittedName>
</protein>
<dbReference type="PROSITE" id="PS00211">
    <property type="entry name" value="ABC_TRANSPORTER_1"/>
    <property type="match status" value="1"/>
</dbReference>
<dbReference type="GO" id="GO:0005524">
    <property type="term" value="F:ATP binding"/>
    <property type="evidence" value="ECO:0007669"/>
    <property type="project" value="UniProtKB-KW"/>
</dbReference>
<evidence type="ECO:0000256" key="2">
    <source>
        <dbReference type="ARBA" id="ARBA00022448"/>
    </source>
</evidence>
<keyword evidence="2" id="KW-0813">Transport</keyword>
<name>A0ABY5DZ88_9ACTN</name>
<dbReference type="InterPro" id="IPR015854">
    <property type="entry name" value="ABC_transpr_LolD-like"/>
</dbReference>
<dbReference type="InterPro" id="IPR017871">
    <property type="entry name" value="ABC_transporter-like_CS"/>
</dbReference>
<dbReference type="SMART" id="SM00382">
    <property type="entry name" value="AAA"/>
    <property type="match status" value="1"/>
</dbReference>
<dbReference type="Pfam" id="PF00005">
    <property type="entry name" value="ABC_tran"/>
    <property type="match status" value="1"/>
</dbReference>
<keyword evidence="7" id="KW-1185">Reference proteome</keyword>
<evidence type="ECO:0000256" key="1">
    <source>
        <dbReference type="ARBA" id="ARBA00005417"/>
    </source>
</evidence>
<dbReference type="RefSeq" id="WP_254572941.1">
    <property type="nucleotide sequence ID" value="NZ_CP098502.1"/>
</dbReference>
<dbReference type="SUPFAM" id="SSF52540">
    <property type="entry name" value="P-loop containing nucleoside triphosphate hydrolases"/>
    <property type="match status" value="1"/>
</dbReference>
<dbReference type="InterPro" id="IPR003593">
    <property type="entry name" value="AAA+_ATPase"/>
</dbReference>